<feature type="region of interest" description="Disordered" evidence="1">
    <location>
        <begin position="561"/>
        <end position="582"/>
    </location>
</feature>
<feature type="compositionally biased region" description="Basic and acidic residues" evidence="1">
    <location>
        <begin position="739"/>
        <end position="758"/>
    </location>
</feature>
<feature type="chain" id="PRO_5015168511" evidence="2">
    <location>
        <begin position="27"/>
        <end position="851"/>
    </location>
</feature>
<dbReference type="OrthoDB" id="2506204at2759"/>
<evidence type="ECO:0000313" key="4">
    <source>
        <dbReference type="Proteomes" id="UP000094444"/>
    </source>
</evidence>
<proteinExistence type="predicted"/>
<feature type="compositionally biased region" description="Gly residues" evidence="1">
    <location>
        <begin position="776"/>
        <end position="787"/>
    </location>
</feature>
<keyword evidence="2" id="KW-0732">Signal</keyword>
<evidence type="ECO:0000256" key="2">
    <source>
        <dbReference type="SAM" id="SignalP"/>
    </source>
</evidence>
<name>A0A2P5HQ86_DIAHE</name>
<feature type="signal peptide" evidence="2">
    <location>
        <begin position="1"/>
        <end position="26"/>
    </location>
</feature>
<dbReference type="AlphaFoldDB" id="A0A2P5HQ86"/>
<feature type="compositionally biased region" description="Basic and acidic residues" evidence="1">
    <location>
        <begin position="835"/>
        <end position="844"/>
    </location>
</feature>
<dbReference type="PANTHER" id="PTHR14905:SF11">
    <property type="entry name" value="TINC (EUROFUNG)"/>
    <property type="match status" value="1"/>
</dbReference>
<feature type="compositionally biased region" description="Gly residues" evidence="1">
    <location>
        <begin position="795"/>
        <end position="806"/>
    </location>
</feature>
<keyword evidence="4" id="KW-1185">Reference proteome</keyword>
<comment type="caution">
    <text evidence="3">The sequence shown here is derived from an EMBL/GenBank/DDBJ whole genome shotgun (WGS) entry which is preliminary data.</text>
</comment>
<dbReference type="Proteomes" id="UP000094444">
    <property type="component" value="Unassembled WGS sequence"/>
</dbReference>
<dbReference type="PANTHER" id="PTHR14905">
    <property type="entry name" value="NG37"/>
    <property type="match status" value="1"/>
</dbReference>
<reference evidence="3" key="1">
    <citation type="submission" date="2017-09" db="EMBL/GenBank/DDBJ databases">
        <title>Polyketide synthases of a Diaporthe helianthi virulent isolate.</title>
        <authorList>
            <person name="Baroncelli R."/>
        </authorList>
    </citation>
    <scope>NUCLEOTIDE SEQUENCE [LARGE SCALE GENOMIC DNA]</scope>
    <source>
        <strain evidence="3">7/96</strain>
    </source>
</reference>
<evidence type="ECO:0000313" key="3">
    <source>
        <dbReference type="EMBL" id="POS72398.1"/>
    </source>
</evidence>
<dbReference type="EMBL" id="MAVT02001008">
    <property type="protein sequence ID" value="POS72398.1"/>
    <property type="molecule type" value="Genomic_DNA"/>
</dbReference>
<dbReference type="STRING" id="158607.A0A2P5HQ86"/>
<sequence length="851" mass="94777">MSSSLKMTPLLMGVIVLFLFAGHVHAFGAGNIASISKVEGQNWRHGDIEDALLKIMMARAAGGKKFDKLSVSRTYFGNWLRDYSQAIDVGTVKSVSAEAIRLLLCVLGFLTFGYGSREFEVTADRLGCYRPEDHIDNPKNYADNEDATQYDQRLRGPIDESVELAIDEETGMKNYIANENVNIMTSALHVRRLFTKCVELGRRYERDNRKEDLYEALRLLGTGLHCLEDYLAHSNYCELALIEMGERDVFPHVGRNTQMRLPGARDEVYPIVTGTFGGVDFLHSVTGEVSDKLTQNEIDELEGTLQQSQNTDTSVLRNLLDKIPDGFFGGDNKKSKMDDIQQNASSAQVEQMSVSPRDPEEYTLYVQQVFRQVMPAIEFHDEILQGVTEAIEKLPILPQIVEQLEEQLSVFVFSVIAPFVVPVIDQVKNELKTGSEEVIQSSENEQHVVFNDDDSTDPTHSMLSKDHFSNILNEVAGRTASQVIGWTVPQLMEAIDDEGIDVDRVCSRIISGVLHHPAQRDQGQDGAREGREVMFRTVEEWWNDMSEDAKDEYRRKLSRRGVQNGENHKEGVHDTGHGHGCSGKLSMHKQFGKGGDQSVEDRIASAAAGAIIGGVTSSISDMVSNQTGGRVNLPDSNEPNKGGGLLGNVSSLLEGALDKNSSSFESRRRDDDGGYTQSVSQYGRSDDGRRYEQAEYSQTRYDDGRERQEYRRTEQREDGRGREQGYGYQETQESYGGRQQHEERRWEGETSSYRREESESYGSSRQEESSGYGRQESGGYGGGGYGSSGREEYGGGRQEGGYGGDNSSGRRRDDDDNNNNDLVGNLVEGAAKHFFGGDKDRREGGGGGWFS</sequence>
<organism evidence="3 4">
    <name type="scientific">Diaporthe helianthi</name>
    <dbReference type="NCBI Taxonomy" id="158607"/>
    <lineage>
        <taxon>Eukaryota</taxon>
        <taxon>Fungi</taxon>
        <taxon>Dikarya</taxon>
        <taxon>Ascomycota</taxon>
        <taxon>Pezizomycotina</taxon>
        <taxon>Sordariomycetes</taxon>
        <taxon>Sordariomycetidae</taxon>
        <taxon>Diaporthales</taxon>
        <taxon>Diaporthaceae</taxon>
        <taxon>Diaporthe</taxon>
    </lineage>
</organism>
<feature type="compositionally biased region" description="Polar residues" evidence="1">
    <location>
        <begin position="626"/>
        <end position="639"/>
    </location>
</feature>
<accession>A0A2P5HQ86</accession>
<dbReference type="InterPro" id="IPR010816">
    <property type="entry name" value="Het-C"/>
</dbReference>
<evidence type="ECO:0000256" key="1">
    <source>
        <dbReference type="SAM" id="MobiDB-lite"/>
    </source>
</evidence>
<feature type="compositionally biased region" description="Basic and acidic residues" evidence="1">
    <location>
        <begin position="566"/>
        <end position="577"/>
    </location>
</feature>
<feature type="region of interest" description="Disordered" evidence="1">
    <location>
        <begin position="626"/>
        <end position="851"/>
    </location>
</feature>
<dbReference type="InParanoid" id="A0A2P5HQ86"/>
<feature type="compositionally biased region" description="Low complexity" evidence="1">
    <location>
        <begin position="760"/>
        <end position="775"/>
    </location>
</feature>
<protein>
    <submittedName>
        <fullName evidence="3">Heterokaryon incompatibility protein Het-C</fullName>
    </submittedName>
</protein>
<dbReference type="Pfam" id="PF07217">
    <property type="entry name" value="Het-C"/>
    <property type="match status" value="1"/>
</dbReference>
<feature type="compositionally biased region" description="Basic and acidic residues" evidence="1">
    <location>
        <begin position="700"/>
        <end position="723"/>
    </location>
</feature>
<feature type="compositionally biased region" description="Basic and acidic residues" evidence="1">
    <location>
        <begin position="684"/>
        <end position="693"/>
    </location>
</feature>
<gene>
    <name evidence="3" type="ORF">DHEL01_v209210</name>
</gene>
<dbReference type="InterPro" id="IPR052577">
    <property type="entry name" value="VWA7"/>
</dbReference>